<gene>
    <name evidence="2" type="ORF">AURDEDRAFT_129133</name>
</gene>
<organism evidence="2 3">
    <name type="scientific">Auricularia subglabra (strain TFB-10046 / SS5)</name>
    <name type="common">White-rot fungus</name>
    <name type="synonym">Auricularia delicata (strain TFB10046)</name>
    <dbReference type="NCBI Taxonomy" id="717982"/>
    <lineage>
        <taxon>Eukaryota</taxon>
        <taxon>Fungi</taxon>
        <taxon>Dikarya</taxon>
        <taxon>Basidiomycota</taxon>
        <taxon>Agaricomycotina</taxon>
        <taxon>Agaricomycetes</taxon>
        <taxon>Auriculariales</taxon>
        <taxon>Auriculariaceae</taxon>
        <taxon>Auricularia</taxon>
    </lineage>
</organism>
<dbReference type="Proteomes" id="UP000006514">
    <property type="component" value="Unassembled WGS sequence"/>
</dbReference>
<dbReference type="InterPro" id="IPR036047">
    <property type="entry name" value="F-box-like_dom_sf"/>
</dbReference>
<dbReference type="InterPro" id="IPR001810">
    <property type="entry name" value="F-box_dom"/>
</dbReference>
<dbReference type="Pfam" id="PF12937">
    <property type="entry name" value="F-box-like"/>
    <property type="match status" value="1"/>
</dbReference>
<evidence type="ECO:0000313" key="2">
    <source>
        <dbReference type="EMBL" id="EJD37968.1"/>
    </source>
</evidence>
<dbReference type="KEGG" id="adl:AURDEDRAFT_129133"/>
<evidence type="ECO:0000313" key="3">
    <source>
        <dbReference type="Proteomes" id="UP000006514"/>
    </source>
</evidence>
<dbReference type="SMART" id="SM00256">
    <property type="entry name" value="FBOX"/>
    <property type="match status" value="1"/>
</dbReference>
<reference evidence="3" key="1">
    <citation type="journal article" date="2012" name="Science">
        <title>The Paleozoic origin of enzymatic lignin decomposition reconstructed from 31 fungal genomes.</title>
        <authorList>
            <person name="Floudas D."/>
            <person name="Binder M."/>
            <person name="Riley R."/>
            <person name="Barry K."/>
            <person name="Blanchette R.A."/>
            <person name="Henrissat B."/>
            <person name="Martinez A.T."/>
            <person name="Otillar R."/>
            <person name="Spatafora J.W."/>
            <person name="Yadav J.S."/>
            <person name="Aerts A."/>
            <person name="Benoit I."/>
            <person name="Boyd A."/>
            <person name="Carlson A."/>
            <person name="Copeland A."/>
            <person name="Coutinho P.M."/>
            <person name="de Vries R.P."/>
            <person name="Ferreira P."/>
            <person name="Findley K."/>
            <person name="Foster B."/>
            <person name="Gaskell J."/>
            <person name="Glotzer D."/>
            <person name="Gorecki P."/>
            <person name="Heitman J."/>
            <person name="Hesse C."/>
            <person name="Hori C."/>
            <person name="Igarashi K."/>
            <person name="Jurgens J.A."/>
            <person name="Kallen N."/>
            <person name="Kersten P."/>
            <person name="Kohler A."/>
            <person name="Kuees U."/>
            <person name="Kumar T.K.A."/>
            <person name="Kuo A."/>
            <person name="LaButti K."/>
            <person name="Larrondo L.F."/>
            <person name="Lindquist E."/>
            <person name="Ling A."/>
            <person name="Lombard V."/>
            <person name="Lucas S."/>
            <person name="Lundell T."/>
            <person name="Martin R."/>
            <person name="McLaughlin D.J."/>
            <person name="Morgenstern I."/>
            <person name="Morin E."/>
            <person name="Murat C."/>
            <person name="Nagy L.G."/>
            <person name="Nolan M."/>
            <person name="Ohm R.A."/>
            <person name="Patyshakuliyeva A."/>
            <person name="Rokas A."/>
            <person name="Ruiz-Duenas F.J."/>
            <person name="Sabat G."/>
            <person name="Salamov A."/>
            <person name="Samejima M."/>
            <person name="Schmutz J."/>
            <person name="Slot J.C."/>
            <person name="St John F."/>
            <person name="Stenlid J."/>
            <person name="Sun H."/>
            <person name="Sun S."/>
            <person name="Syed K."/>
            <person name="Tsang A."/>
            <person name="Wiebenga A."/>
            <person name="Young D."/>
            <person name="Pisabarro A."/>
            <person name="Eastwood D.C."/>
            <person name="Martin F."/>
            <person name="Cullen D."/>
            <person name="Grigoriev I.V."/>
            <person name="Hibbett D.S."/>
        </authorList>
    </citation>
    <scope>NUCLEOTIDE SEQUENCE [LARGE SCALE GENOMIC DNA]</scope>
    <source>
        <strain evidence="3">TFB10046</strain>
    </source>
</reference>
<proteinExistence type="predicted"/>
<accession>J0D0U2</accession>
<dbReference type="AlphaFoldDB" id="J0D0U2"/>
<dbReference type="SUPFAM" id="SSF81383">
    <property type="entry name" value="F-box domain"/>
    <property type="match status" value="1"/>
</dbReference>
<dbReference type="EMBL" id="JH687832">
    <property type="protein sequence ID" value="EJD37968.1"/>
    <property type="molecule type" value="Genomic_DNA"/>
</dbReference>
<dbReference type="OrthoDB" id="2095648at2759"/>
<dbReference type="Gene3D" id="1.20.1280.50">
    <property type="match status" value="1"/>
</dbReference>
<evidence type="ECO:0000259" key="1">
    <source>
        <dbReference type="PROSITE" id="PS50181"/>
    </source>
</evidence>
<feature type="domain" description="F-box" evidence="1">
    <location>
        <begin position="59"/>
        <end position="106"/>
    </location>
</feature>
<dbReference type="InParanoid" id="J0D0U2"/>
<protein>
    <recommendedName>
        <fullName evidence="1">F-box domain-containing protein</fullName>
    </recommendedName>
</protein>
<sequence length="568" mass="63649">MEQLKNAVRASVHALALGALNSEEWSTVSARARYDAMEEALEHTTAEALVPIAVQYNDKRPAVKLPNDLLCGAVAYLPLPDRMKAAQVCSKWRATLTRNPDLWTRVSITALEGDLTHLPDMLTLLFARSQGKALSVVLMLRGVTANGELSADFEPYGAFGHIAELLALQMPRMKALSLILPACFEPHWQALFTTPAPKLETFRLIVETEDKAGELTMPNNLFGCRAPLLRHAYLNWVWLNDEPYPALEGLTSVFYDFARMFNKTELQHFQSWTHLRYLTLVAADPSTEYPTFRLPQPVRLQLWNASGVAGFLESFPHARHICYSAGLAEENMTGTDQERDFAAIADAIAMYTNPVSFEIAYRRPLLTDDDDEMPKGDDETKPRLALRIDRRDVVVDMLSNVLFDVLAHLPPLTVLLQSVRRLAVPEEFYPLFNIHGLPPLDELTLYLSRDDDTEYRTEDYLATDNQRIGMQLHTLRLVRSSEDDPQNRAAPRYIGIAPIVQFVSLKLASGTLDRLVLCGFKATAADLLQLQAGGIQQVVSGYAPGVLEDDDDCGPWRWQFPVEDAVAL</sequence>
<keyword evidence="3" id="KW-1185">Reference proteome</keyword>
<name>J0D0U2_AURST</name>
<dbReference type="PROSITE" id="PS50181">
    <property type="entry name" value="FBOX"/>
    <property type="match status" value="1"/>
</dbReference>